<comment type="caution">
    <text evidence="1">The sequence shown here is derived from an EMBL/GenBank/DDBJ whole genome shotgun (WGS) entry which is preliminary data.</text>
</comment>
<dbReference type="RefSeq" id="WP_111569297.1">
    <property type="nucleotide sequence ID" value="NZ_PIPK01000005.1"/>
</dbReference>
<dbReference type="AlphaFoldDB" id="A0A327X0H6"/>
<proteinExistence type="predicted"/>
<evidence type="ECO:0000313" key="1">
    <source>
        <dbReference type="EMBL" id="RAJ98466.1"/>
    </source>
</evidence>
<dbReference type="Proteomes" id="UP000249203">
    <property type="component" value="Unassembled WGS sequence"/>
</dbReference>
<reference evidence="2 4" key="1">
    <citation type="journal article" date="2018" name="Front. Microbiol.">
        <title>Genome-Based Analysis Reveals the Taxonomy and Diversity of the Family Idiomarinaceae.</title>
        <authorList>
            <person name="Liu Y."/>
            <person name="Lai Q."/>
            <person name="Shao Z."/>
        </authorList>
    </citation>
    <scope>NUCLEOTIDE SEQUENCE [LARGE SCALE GENOMIC DNA]</scope>
    <source>
        <strain evidence="2 4">CF12-14</strain>
    </source>
</reference>
<dbReference type="OrthoDB" id="9787803at2"/>
<gene>
    <name evidence="1" type="ORF">B0I24_105219</name>
    <name evidence="2" type="ORF">CWE07_06670</name>
</gene>
<dbReference type="Proteomes" id="UP000287865">
    <property type="component" value="Unassembled WGS sequence"/>
</dbReference>
<evidence type="ECO:0000313" key="2">
    <source>
        <dbReference type="EMBL" id="RUO24724.1"/>
    </source>
</evidence>
<sequence length="286" mass="32677">MSLYFSPELVEQSFNRLTPVSTAGKKSLERTSALMYFIAFAATISRLGVSSLDMNPRTFEGKTNRQAMELEYVKLVQLKSFDDGVIRHVSVLGKIDIGGKHPEKRISSNFFTVPLTKASKSTTEYDYPSRPAPIMKMGLSATQIKWGLSYHSDRKKNLPKLFTEFKSNTPFTDLAVFVSRYDSLPEKVATIHEALTFVIRDRFEEDFANFWLARINSEKIFFRPMDQPFSSTFSDALVTDNNFRTSSNTDEEALRALEKGVLEKRVIYLESLLDAQDIKYQPIIEE</sequence>
<protein>
    <submittedName>
        <fullName evidence="1">Uncharacterized protein</fullName>
    </submittedName>
</protein>
<keyword evidence="4" id="KW-1185">Reference proteome</keyword>
<evidence type="ECO:0000313" key="4">
    <source>
        <dbReference type="Proteomes" id="UP000287865"/>
    </source>
</evidence>
<evidence type="ECO:0000313" key="3">
    <source>
        <dbReference type="Proteomes" id="UP000249203"/>
    </source>
</evidence>
<reference evidence="1 3" key="2">
    <citation type="submission" date="2018-06" db="EMBL/GenBank/DDBJ databases">
        <title>Genomic Encyclopedia of Type Strains, Phase III (KMG-III): the genomes of soil and plant-associated and newly described type strains.</title>
        <authorList>
            <person name="Whitman W."/>
        </authorList>
    </citation>
    <scope>NUCLEOTIDE SEQUENCE [LARGE SCALE GENOMIC DNA]</scope>
    <source>
        <strain evidence="1 3">CGMCC 1.15366</strain>
    </source>
</reference>
<dbReference type="EMBL" id="QLMD01000005">
    <property type="protein sequence ID" value="RAJ98466.1"/>
    <property type="molecule type" value="Genomic_DNA"/>
</dbReference>
<accession>A0A327X0H6</accession>
<name>A0A327X0H6_9GAMM</name>
<dbReference type="EMBL" id="PIPK01000005">
    <property type="protein sequence ID" value="RUO24724.1"/>
    <property type="molecule type" value="Genomic_DNA"/>
</dbReference>
<organism evidence="1 3">
    <name type="scientific">Aliidiomarina maris</name>
    <dbReference type="NCBI Taxonomy" id="531312"/>
    <lineage>
        <taxon>Bacteria</taxon>
        <taxon>Pseudomonadati</taxon>
        <taxon>Pseudomonadota</taxon>
        <taxon>Gammaproteobacteria</taxon>
        <taxon>Alteromonadales</taxon>
        <taxon>Idiomarinaceae</taxon>
        <taxon>Aliidiomarina</taxon>
    </lineage>
</organism>